<evidence type="ECO:0000313" key="3">
    <source>
        <dbReference type="Proteomes" id="UP000183076"/>
    </source>
</evidence>
<name>A0A1H3D8W6_9RHOB</name>
<dbReference type="SUPFAM" id="SSF75304">
    <property type="entry name" value="Amidase signature (AS) enzymes"/>
    <property type="match status" value="1"/>
</dbReference>
<proteinExistence type="predicted"/>
<dbReference type="Proteomes" id="UP000183076">
    <property type="component" value="Unassembled WGS sequence"/>
</dbReference>
<reference evidence="3" key="1">
    <citation type="submission" date="2016-10" db="EMBL/GenBank/DDBJ databases">
        <authorList>
            <person name="Varghese N."/>
            <person name="Submissions S."/>
        </authorList>
    </citation>
    <scope>NUCLEOTIDE SEQUENCE [LARGE SCALE GENOMIC DNA]</scope>
    <source>
        <strain evidence="3">DSM 10014</strain>
    </source>
</reference>
<dbReference type="EMBL" id="FNNB01000010">
    <property type="protein sequence ID" value="SDX62903.1"/>
    <property type="molecule type" value="Genomic_DNA"/>
</dbReference>
<keyword evidence="2" id="KW-0808">Transferase</keyword>
<dbReference type="Gene3D" id="3.90.1300.10">
    <property type="entry name" value="Amidase signature (AS) domain"/>
    <property type="match status" value="1"/>
</dbReference>
<dbReference type="Pfam" id="PF01425">
    <property type="entry name" value="Amidase"/>
    <property type="match status" value="1"/>
</dbReference>
<dbReference type="STRING" id="60137.SAMN04488041_11017"/>
<dbReference type="PANTHER" id="PTHR46310:SF7">
    <property type="entry name" value="AMIDASE 1"/>
    <property type="match status" value="1"/>
</dbReference>
<gene>
    <name evidence="2" type="ORF">SAMN04488041_11017</name>
</gene>
<dbReference type="InterPro" id="IPR023631">
    <property type="entry name" value="Amidase_dom"/>
</dbReference>
<dbReference type="GO" id="GO:0016740">
    <property type="term" value="F:transferase activity"/>
    <property type="evidence" value="ECO:0007669"/>
    <property type="project" value="UniProtKB-KW"/>
</dbReference>
<evidence type="ECO:0000259" key="1">
    <source>
        <dbReference type="Pfam" id="PF01425"/>
    </source>
</evidence>
<organism evidence="2 3">
    <name type="scientific">Sulfitobacter pontiacus</name>
    <dbReference type="NCBI Taxonomy" id="60137"/>
    <lineage>
        <taxon>Bacteria</taxon>
        <taxon>Pseudomonadati</taxon>
        <taxon>Pseudomonadota</taxon>
        <taxon>Alphaproteobacteria</taxon>
        <taxon>Rhodobacterales</taxon>
        <taxon>Roseobacteraceae</taxon>
        <taxon>Sulfitobacter</taxon>
    </lineage>
</organism>
<accession>A0A1H3D8W6</accession>
<dbReference type="GeneID" id="94022492"/>
<dbReference type="RefSeq" id="WP_074637468.1">
    <property type="nucleotide sequence ID" value="NZ_CP160850.1"/>
</dbReference>
<protein>
    <submittedName>
        <fullName evidence="2">Aspartyl-tRNA(Asn)/glutamyl-tRNA(Gln) amidotransferase subunit A</fullName>
    </submittedName>
</protein>
<evidence type="ECO:0000313" key="2">
    <source>
        <dbReference type="EMBL" id="SDX62903.1"/>
    </source>
</evidence>
<feature type="domain" description="Amidase" evidence="1">
    <location>
        <begin position="15"/>
        <end position="390"/>
    </location>
</feature>
<dbReference type="InterPro" id="IPR036928">
    <property type="entry name" value="AS_sf"/>
</dbReference>
<dbReference type="PANTHER" id="PTHR46310">
    <property type="entry name" value="AMIDASE 1"/>
    <property type="match status" value="1"/>
</dbReference>
<dbReference type="AlphaFoldDB" id="A0A1H3D8W6"/>
<sequence>MTQTPQSLLDAARARALAPDFTRTFDDPVEGEGPLSGLNVAVKDLFDVRGQVTRAGSLVRKDASPAIKDAVAVARLRGAGAGFVGHANMTEFAYSGLGLNPHFGTPLTPLKEGCIAGGSTSGGASAVARGVADIALGTDTGGSARIPAAFCGLFGFKATAQSISREGAVPLSHSLDSVGVLTRDVGLLRPVLNVLRDRPLPASSAPRAVIVPENFGMDGLDTEVVDAFEAALEVLRASGVSVRRQTLDFFEDYRALPVWQFSAVESRAHHGAYFDQTRTELDPRVASRMARADGVTGIEFARTIAAREALIARADRLFGDTPVALPSVAIMPPKLDDLNDDATYDRINLLALRNTSLANVIDGCSVSIPITGHPGTGLMLTAPAGRDAMLITMAETLQGAW</sequence>